<keyword evidence="4" id="KW-1185">Reference proteome</keyword>
<sequence length="187" mass="20233">MKAYSIILCLMVMCSLGFAQIKTPPQAPGQKAPAQKAPAQKLSPADSTMVKTNDGVTINIHYSSPSLKGRKIGTEVAEFGKVWRTGANATTTISFDNNVTINGKALEAGKYGIHTIPGEANTTIIFNKTWDQWGTKYDQKDDALRVDVKNDKLSSSQERMKIMADKSGKVSIAWGTYGASFQVKAAN</sequence>
<organism evidence="3 4">
    <name type="scientific">Sphingobacterium tenebrionis</name>
    <dbReference type="NCBI Taxonomy" id="3111775"/>
    <lineage>
        <taxon>Bacteria</taxon>
        <taxon>Pseudomonadati</taxon>
        <taxon>Bacteroidota</taxon>
        <taxon>Sphingobacteriia</taxon>
        <taxon>Sphingobacteriales</taxon>
        <taxon>Sphingobacteriaceae</taxon>
        <taxon>Sphingobacterium</taxon>
    </lineage>
</organism>
<dbReference type="Pfam" id="PF11138">
    <property type="entry name" value="DUF2911"/>
    <property type="match status" value="1"/>
</dbReference>
<keyword evidence="2" id="KW-0732">Signal</keyword>
<dbReference type="InterPro" id="IPR021314">
    <property type="entry name" value="DUF2911"/>
</dbReference>
<proteinExistence type="predicted"/>
<feature type="compositionally biased region" description="Low complexity" evidence="1">
    <location>
        <begin position="25"/>
        <end position="45"/>
    </location>
</feature>
<name>A0ABU8I2J5_9SPHI</name>
<evidence type="ECO:0000256" key="1">
    <source>
        <dbReference type="SAM" id="MobiDB-lite"/>
    </source>
</evidence>
<feature type="chain" id="PRO_5045333820" evidence="2">
    <location>
        <begin position="20"/>
        <end position="187"/>
    </location>
</feature>
<dbReference type="EMBL" id="JAYLLN010000002">
    <property type="protein sequence ID" value="MEI5983636.1"/>
    <property type="molecule type" value="Genomic_DNA"/>
</dbReference>
<evidence type="ECO:0000313" key="3">
    <source>
        <dbReference type="EMBL" id="MEI5983636.1"/>
    </source>
</evidence>
<evidence type="ECO:0000313" key="4">
    <source>
        <dbReference type="Proteomes" id="UP001363035"/>
    </source>
</evidence>
<evidence type="ECO:0000256" key="2">
    <source>
        <dbReference type="SAM" id="SignalP"/>
    </source>
</evidence>
<protein>
    <submittedName>
        <fullName evidence="3">DUF2911 domain-containing protein</fullName>
    </submittedName>
</protein>
<reference evidence="3 4" key="1">
    <citation type="submission" date="2024-01" db="EMBL/GenBank/DDBJ databases">
        <title>Sphingobacterium tenebrionis sp. nov., a novel endophyte isolated from tenebrio molitor intestines.</title>
        <authorList>
            <person name="Zhang C."/>
        </authorList>
    </citation>
    <scope>NUCLEOTIDE SEQUENCE [LARGE SCALE GENOMIC DNA]</scope>
    <source>
        <strain evidence="3 4">PU5-4</strain>
    </source>
</reference>
<accession>A0ABU8I2J5</accession>
<comment type="caution">
    <text evidence="3">The sequence shown here is derived from an EMBL/GenBank/DDBJ whole genome shotgun (WGS) entry which is preliminary data.</text>
</comment>
<feature type="region of interest" description="Disordered" evidence="1">
    <location>
        <begin position="25"/>
        <end position="47"/>
    </location>
</feature>
<dbReference type="Proteomes" id="UP001363035">
    <property type="component" value="Unassembled WGS sequence"/>
</dbReference>
<dbReference type="RefSeq" id="WP_245153267.1">
    <property type="nucleotide sequence ID" value="NZ_JAYLLN010000002.1"/>
</dbReference>
<feature type="signal peptide" evidence="2">
    <location>
        <begin position="1"/>
        <end position="19"/>
    </location>
</feature>
<gene>
    <name evidence="3" type="ORF">VJ786_01840</name>
</gene>